<feature type="chain" id="PRO_5037125955" evidence="1">
    <location>
        <begin position="24"/>
        <end position="150"/>
    </location>
</feature>
<sequence length="150" mass="17555">MLWFASTISILIILFSLTIVSESVEIVEDDEFLAFVKDTSNFWQSKELEEGNKMREHLVHKSEAYLGVLFFMRQNWQCAKIVEQITGAHERTECHKFRKYLDILYEYLFGVYVGGIDVDSMHAQQLAALLRNQRDGYSLESLFLSNYEPK</sequence>
<organism evidence="2 3">
    <name type="scientific">Globodera rostochiensis</name>
    <name type="common">Golden nematode worm</name>
    <name type="synonym">Heterodera rostochiensis</name>
    <dbReference type="NCBI Taxonomy" id="31243"/>
    <lineage>
        <taxon>Eukaryota</taxon>
        <taxon>Metazoa</taxon>
        <taxon>Ecdysozoa</taxon>
        <taxon>Nematoda</taxon>
        <taxon>Chromadorea</taxon>
        <taxon>Rhabditida</taxon>
        <taxon>Tylenchina</taxon>
        <taxon>Tylenchomorpha</taxon>
        <taxon>Tylenchoidea</taxon>
        <taxon>Heteroderidae</taxon>
        <taxon>Heteroderinae</taxon>
        <taxon>Globodera</taxon>
    </lineage>
</organism>
<evidence type="ECO:0000256" key="1">
    <source>
        <dbReference type="SAM" id="SignalP"/>
    </source>
</evidence>
<accession>A0A914I6E3</accession>
<evidence type="ECO:0000313" key="2">
    <source>
        <dbReference type="Proteomes" id="UP000887572"/>
    </source>
</evidence>
<dbReference type="AlphaFoldDB" id="A0A914I6E3"/>
<reference evidence="3" key="1">
    <citation type="submission" date="2022-11" db="UniProtKB">
        <authorList>
            <consortium name="WormBaseParasite"/>
        </authorList>
    </citation>
    <scope>IDENTIFICATION</scope>
</reference>
<keyword evidence="2" id="KW-1185">Reference proteome</keyword>
<feature type="signal peptide" evidence="1">
    <location>
        <begin position="1"/>
        <end position="23"/>
    </location>
</feature>
<dbReference type="Proteomes" id="UP000887572">
    <property type="component" value="Unplaced"/>
</dbReference>
<proteinExistence type="predicted"/>
<name>A0A914I6E3_GLORO</name>
<dbReference type="WBParaSite" id="Gr19_v10_g7925.t1">
    <property type="protein sequence ID" value="Gr19_v10_g7925.t1"/>
    <property type="gene ID" value="Gr19_v10_g7925"/>
</dbReference>
<evidence type="ECO:0000313" key="3">
    <source>
        <dbReference type="WBParaSite" id="Gr19_v10_g7925.t1"/>
    </source>
</evidence>
<keyword evidence="1" id="KW-0732">Signal</keyword>
<protein>
    <submittedName>
        <fullName evidence="3">Uncharacterized protein</fullName>
    </submittedName>
</protein>